<reference evidence="2 3" key="1">
    <citation type="submission" date="2016-03" db="EMBL/GenBank/DDBJ databases">
        <authorList>
            <person name="Ploux O."/>
        </authorList>
    </citation>
    <scope>NUCLEOTIDE SEQUENCE [LARGE SCALE GENOMIC DNA]</scope>
    <source>
        <strain evidence="2 3">URUG2</strain>
    </source>
</reference>
<organism evidence="2 3">
    <name type="scientific">Ramularia collo-cygni</name>
    <dbReference type="NCBI Taxonomy" id="112498"/>
    <lineage>
        <taxon>Eukaryota</taxon>
        <taxon>Fungi</taxon>
        <taxon>Dikarya</taxon>
        <taxon>Ascomycota</taxon>
        <taxon>Pezizomycotina</taxon>
        <taxon>Dothideomycetes</taxon>
        <taxon>Dothideomycetidae</taxon>
        <taxon>Mycosphaerellales</taxon>
        <taxon>Mycosphaerellaceae</taxon>
        <taxon>Ramularia</taxon>
    </lineage>
</organism>
<protein>
    <recommendedName>
        <fullName evidence="4">Cysteine-rich transmembrane CYSTM domain-containing protein</fullName>
    </recommendedName>
</protein>
<dbReference type="RefSeq" id="XP_023621118.1">
    <property type="nucleotide sequence ID" value="XM_023765350.1"/>
</dbReference>
<evidence type="ECO:0000313" key="2">
    <source>
        <dbReference type="EMBL" id="CZT14220.1"/>
    </source>
</evidence>
<evidence type="ECO:0000256" key="1">
    <source>
        <dbReference type="SAM" id="MobiDB-lite"/>
    </source>
</evidence>
<evidence type="ECO:0000313" key="3">
    <source>
        <dbReference type="Proteomes" id="UP000225277"/>
    </source>
</evidence>
<evidence type="ECO:0008006" key="4">
    <source>
        <dbReference type="Google" id="ProtNLM"/>
    </source>
</evidence>
<proteinExistence type="predicted"/>
<sequence length="70" mass="7597">MGKKDQAAAYPVAYPNQAYYADGRPMAQQPGPPPQGMYYAQQPPEDPKKAHKKKVTRFATCCAALGAVIN</sequence>
<keyword evidence="3" id="KW-1185">Reference proteome</keyword>
<feature type="region of interest" description="Disordered" evidence="1">
    <location>
        <begin position="21"/>
        <end position="52"/>
    </location>
</feature>
<dbReference type="AlphaFoldDB" id="A0A2D3UQ61"/>
<gene>
    <name evidence="2" type="ORF">RCC_00194</name>
</gene>
<dbReference type="GeneID" id="35595598"/>
<dbReference type="EMBL" id="FJUY01000001">
    <property type="protein sequence ID" value="CZT14220.1"/>
    <property type="molecule type" value="Genomic_DNA"/>
</dbReference>
<accession>A0A2D3UQ61</accession>
<dbReference type="Proteomes" id="UP000225277">
    <property type="component" value="Unassembled WGS sequence"/>
</dbReference>
<name>A0A2D3UQ61_9PEZI</name>